<dbReference type="GO" id="GO:0000271">
    <property type="term" value="P:polysaccharide biosynthetic process"/>
    <property type="evidence" value="ECO:0007669"/>
    <property type="project" value="TreeGrafter"/>
</dbReference>
<dbReference type="Proteomes" id="UP000005096">
    <property type="component" value="Chromosome"/>
</dbReference>
<evidence type="ECO:0000256" key="3">
    <source>
        <dbReference type="PIRSR" id="PIRSR000390-1"/>
    </source>
</evidence>
<dbReference type="InterPro" id="IPR015421">
    <property type="entry name" value="PyrdxlP-dep_Trfase_major"/>
</dbReference>
<keyword evidence="7" id="KW-1185">Reference proteome</keyword>
<sequence>MTQNLPSFDLKRNYQRVREEILEAVHRVLDSQHFILGPEVAAFEEEAARYLEVPHALGCASGTDALLLSLLALRVGPGDEVITTPYTFFASTSCITRLGATPVFVDVEPDSYNLRMDRVLEALTPRTKAVIPVHLFGQMCRLEEIAPTLKERGVALVEDCAQAFGTLRHLDGGILRAGAVGDLSCFSFFPTKNLGAYGDAGMVASRRDDLADRVRNLRVHGAATTYLHDEVGLNSRLDALQAAILRVRLRHVETWNEERRAVADRYRLLFGQKGLLDVVTPPAEQAGTRHIFHQYVVRARRRDELQAFLGERGITTRVYYPLSLHLQPCFRFLGYQEGAFPVSETLSQETLALPMFPELEVAEQERVVEEIGRFYGRG</sequence>
<gene>
    <name evidence="6" type="ORF">Apau_0602</name>
</gene>
<evidence type="ECO:0000313" key="7">
    <source>
        <dbReference type="Proteomes" id="UP000005096"/>
    </source>
</evidence>
<dbReference type="PaxDb" id="584708-Apau_0602"/>
<dbReference type="eggNOG" id="COG0399">
    <property type="taxonomic scope" value="Bacteria"/>
</dbReference>
<keyword evidence="6" id="KW-0032">Aminotransferase</keyword>
<dbReference type="CDD" id="cd00616">
    <property type="entry name" value="AHBA_syn"/>
    <property type="match status" value="1"/>
</dbReference>
<evidence type="ECO:0000256" key="1">
    <source>
        <dbReference type="ARBA" id="ARBA00022898"/>
    </source>
</evidence>
<dbReference type="InterPro" id="IPR015422">
    <property type="entry name" value="PyrdxlP-dep_Trfase_small"/>
</dbReference>
<dbReference type="PANTHER" id="PTHR30244">
    <property type="entry name" value="TRANSAMINASE"/>
    <property type="match status" value="1"/>
</dbReference>
<name>E3D0L2_9BACT</name>
<protein>
    <submittedName>
        <fullName evidence="6">DegT/DnrJ/EryC1/StrS aminotransferase</fullName>
    </submittedName>
</protein>
<evidence type="ECO:0000256" key="5">
    <source>
        <dbReference type="RuleBase" id="RU004508"/>
    </source>
</evidence>
<feature type="active site" description="Proton acceptor" evidence="3">
    <location>
        <position position="192"/>
    </location>
</feature>
<dbReference type="STRING" id="584708.Apau_0602"/>
<organism evidence="6 7">
    <name type="scientific">Aminomonas paucivorans DSM 12260</name>
    <dbReference type="NCBI Taxonomy" id="584708"/>
    <lineage>
        <taxon>Bacteria</taxon>
        <taxon>Thermotogati</taxon>
        <taxon>Synergistota</taxon>
        <taxon>Synergistia</taxon>
        <taxon>Synergistales</taxon>
        <taxon>Synergistaceae</taxon>
        <taxon>Aminomonas</taxon>
    </lineage>
</organism>
<accession>E3D0L2</accession>
<dbReference type="GO" id="GO:0008483">
    <property type="term" value="F:transaminase activity"/>
    <property type="evidence" value="ECO:0007669"/>
    <property type="project" value="UniProtKB-KW"/>
</dbReference>
<dbReference type="EMBL" id="CM001022">
    <property type="protein sequence ID" value="EFQ23031.1"/>
    <property type="molecule type" value="Genomic_DNA"/>
</dbReference>
<evidence type="ECO:0000256" key="4">
    <source>
        <dbReference type="PIRSR" id="PIRSR000390-2"/>
    </source>
</evidence>
<evidence type="ECO:0000256" key="2">
    <source>
        <dbReference type="ARBA" id="ARBA00037999"/>
    </source>
</evidence>
<dbReference type="HOGENOM" id="CLU_033332_6_0_0"/>
<dbReference type="InterPro" id="IPR015424">
    <property type="entry name" value="PyrdxlP-dep_Trfase"/>
</dbReference>
<dbReference type="PANTHER" id="PTHR30244:SF36">
    <property type="entry name" value="3-OXO-GLUCOSE-6-PHOSPHATE:GLUTAMATE AMINOTRANSFERASE"/>
    <property type="match status" value="1"/>
</dbReference>
<comment type="similarity">
    <text evidence="2 5">Belongs to the DegT/DnrJ/EryC1 family.</text>
</comment>
<evidence type="ECO:0000313" key="6">
    <source>
        <dbReference type="EMBL" id="EFQ23031.1"/>
    </source>
</evidence>
<dbReference type="OrthoDB" id="9810913at2"/>
<dbReference type="RefSeq" id="WP_006300190.1">
    <property type="nucleotide sequence ID" value="NZ_CM001022.1"/>
</dbReference>
<dbReference type="Gene3D" id="3.40.640.10">
    <property type="entry name" value="Type I PLP-dependent aspartate aminotransferase-like (Major domain)"/>
    <property type="match status" value="1"/>
</dbReference>
<keyword evidence="1 4" id="KW-0663">Pyridoxal phosphate</keyword>
<reference evidence="6 7" key="1">
    <citation type="journal article" date="2010" name="Stand. Genomic Sci.">
        <title>Non-contiguous finished genome sequence of Aminomonas paucivorans type strain (GLU-3).</title>
        <authorList>
            <person name="Pitluck S."/>
            <person name="Yasawong M."/>
            <person name="Held B."/>
            <person name="Lapidus A."/>
            <person name="Nolan M."/>
            <person name="Copeland A."/>
            <person name="Lucas S."/>
            <person name="Del Rio T.G."/>
            <person name="Tice H."/>
            <person name="Cheng J.F."/>
            <person name="Chertkov O."/>
            <person name="Goodwin L."/>
            <person name="Tapia R."/>
            <person name="Han C."/>
            <person name="Liolios K."/>
            <person name="Ivanova N."/>
            <person name="Mavromatis K."/>
            <person name="Ovchinnikova G."/>
            <person name="Pati A."/>
            <person name="Chen A."/>
            <person name="Palaniappan K."/>
            <person name="Land M."/>
            <person name="Hauser L."/>
            <person name="Chang Y.J."/>
            <person name="Jeffries C.D."/>
            <person name="Pukall R."/>
            <person name="Spring S."/>
            <person name="Rohde M."/>
            <person name="Sikorski J."/>
            <person name="Goker M."/>
            <person name="Woyke T."/>
            <person name="Bristow J."/>
            <person name="Eisen J.A."/>
            <person name="Markowitz V."/>
            <person name="Hugenholtz P."/>
            <person name="Kyrpides N.C."/>
            <person name="Klenk H.P."/>
        </authorList>
    </citation>
    <scope>NUCLEOTIDE SEQUENCE [LARGE SCALE GENOMIC DNA]</scope>
    <source>
        <strain evidence="6 7">DSM 12260</strain>
    </source>
</reference>
<dbReference type="GO" id="GO:0030170">
    <property type="term" value="F:pyridoxal phosphate binding"/>
    <property type="evidence" value="ECO:0007669"/>
    <property type="project" value="TreeGrafter"/>
</dbReference>
<dbReference type="InterPro" id="IPR000653">
    <property type="entry name" value="DegT/StrS_aminotransferase"/>
</dbReference>
<proteinExistence type="inferred from homology"/>
<dbReference type="PIRSF" id="PIRSF000390">
    <property type="entry name" value="PLP_StrS"/>
    <property type="match status" value="1"/>
</dbReference>
<keyword evidence="6" id="KW-0808">Transferase</keyword>
<dbReference type="AlphaFoldDB" id="E3D0L2"/>
<dbReference type="Gene3D" id="3.90.1150.10">
    <property type="entry name" value="Aspartate Aminotransferase, domain 1"/>
    <property type="match status" value="1"/>
</dbReference>
<feature type="modified residue" description="N6-(pyridoxal phosphate)lysine" evidence="4">
    <location>
        <position position="192"/>
    </location>
</feature>
<dbReference type="SUPFAM" id="SSF53383">
    <property type="entry name" value="PLP-dependent transferases"/>
    <property type="match status" value="1"/>
</dbReference>
<dbReference type="Pfam" id="PF01041">
    <property type="entry name" value="DegT_DnrJ_EryC1"/>
    <property type="match status" value="1"/>
</dbReference>